<evidence type="ECO:0000313" key="2">
    <source>
        <dbReference type="Proteomes" id="UP001165064"/>
    </source>
</evidence>
<gene>
    <name evidence="1" type="ORF">Amon02_000710200</name>
</gene>
<reference evidence="1" key="1">
    <citation type="submission" date="2023-04" db="EMBL/GenBank/DDBJ databases">
        <title>Ambrosiozyma monospora NBRC 10751.</title>
        <authorList>
            <person name="Ichikawa N."/>
            <person name="Sato H."/>
            <person name="Tonouchi N."/>
        </authorList>
    </citation>
    <scope>NUCLEOTIDE SEQUENCE</scope>
    <source>
        <strain evidence="1">NBRC 10751</strain>
    </source>
</reference>
<name>A0ACB5TBD9_AMBMO</name>
<organism evidence="1 2">
    <name type="scientific">Ambrosiozyma monospora</name>
    <name type="common">Yeast</name>
    <name type="synonym">Endomycopsis monosporus</name>
    <dbReference type="NCBI Taxonomy" id="43982"/>
    <lineage>
        <taxon>Eukaryota</taxon>
        <taxon>Fungi</taxon>
        <taxon>Dikarya</taxon>
        <taxon>Ascomycota</taxon>
        <taxon>Saccharomycotina</taxon>
        <taxon>Pichiomycetes</taxon>
        <taxon>Pichiales</taxon>
        <taxon>Pichiaceae</taxon>
        <taxon>Ambrosiozyma</taxon>
    </lineage>
</organism>
<protein>
    <submittedName>
        <fullName evidence="1">Unnamed protein product</fullName>
    </submittedName>
</protein>
<dbReference type="EMBL" id="BSXS01005771">
    <property type="protein sequence ID" value="GME84794.1"/>
    <property type="molecule type" value="Genomic_DNA"/>
</dbReference>
<comment type="caution">
    <text evidence="1">The sequence shown here is derived from an EMBL/GenBank/DDBJ whole genome shotgun (WGS) entry which is preliminary data.</text>
</comment>
<dbReference type="Proteomes" id="UP001165064">
    <property type="component" value="Unassembled WGS sequence"/>
</dbReference>
<proteinExistence type="predicted"/>
<sequence>MQFGSTFLAIVSEIKRQFVHSYKPSQDTLPQDTPVLIGPLARVTCFQVMKRRPPAAEFIDTMIDIATPKEVSISTKTI</sequence>
<evidence type="ECO:0000313" key="1">
    <source>
        <dbReference type="EMBL" id="GME84794.1"/>
    </source>
</evidence>
<accession>A0ACB5TBD9</accession>
<keyword evidence="2" id="KW-1185">Reference proteome</keyword>